<evidence type="ECO:0000259" key="3">
    <source>
        <dbReference type="Pfam" id="PF06808"/>
    </source>
</evidence>
<feature type="transmembrane region" description="Helical" evidence="2">
    <location>
        <begin position="315"/>
        <end position="334"/>
    </location>
</feature>
<comment type="subcellular location">
    <subcellularLocation>
        <location evidence="1">Cell inner membrane</location>
        <topology evidence="1">Multi-pass membrane protein</topology>
    </subcellularLocation>
</comment>
<feature type="transmembrane region" description="Helical" evidence="2">
    <location>
        <begin position="81"/>
        <end position="102"/>
    </location>
</feature>
<feature type="transmembrane region" description="Helical" evidence="2">
    <location>
        <begin position="475"/>
        <end position="495"/>
    </location>
</feature>
<evidence type="ECO:0000256" key="2">
    <source>
        <dbReference type="SAM" id="Phobius"/>
    </source>
</evidence>
<proteinExistence type="predicted"/>
<keyword evidence="2" id="KW-1133">Transmembrane helix</keyword>
<keyword evidence="2" id="KW-0472">Membrane</keyword>
<comment type="function">
    <text evidence="1">Part of the tripartite ATP-independent periplasmic (TRAP) transport system.</text>
</comment>
<keyword evidence="2" id="KW-0812">Transmembrane</keyword>
<dbReference type="Proteomes" id="UP000322545">
    <property type="component" value="Unassembled WGS sequence"/>
</dbReference>
<keyword evidence="1" id="KW-1003">Cell membrane</keyword>
<dbReference type="AlphaFoldDB" id="A0A1M7HYE7"/>
<feature type="transmembrane region" description="Helical" evidence="2">
    <location>
        <begin position="122"/>
        <end position="155"/>
    </location>
</feature>
<dbReference type="NCBIfam" id="TIGR02123">
    <property type="entry name" value="TRAP_fused"/>
    <property type="match status" value="1"/>
</dbReference>
<evidence type="ECO:0000256" key="1">
    <source>
        <dbReference type="RuleBase" id="RU369079"/>
    </source>
</evidence>
<dbReference type="Pfam" id="PF06808">
    <property type="entry name" value="DctM"/>
    <property type="match status" value="1"/>
</dbReference>
<feature type="transmembrane region" description="Helical" evidence="2">
    <location>
        <begin position="39"/>
        <end position="60"/>
    </location>
</feature>
<name>A0A1M7HYE7_9RHOB</name>
<dbReference type="PANTHER" id="PTHR43849">
    <property type="entry name" value="BLL3936 PROTEIN"/>
    <property type="match status" value="1"/>
</dbReference>
<keyword evidence="1" id="KW-0813">Transport</keyword>
<feature type="domain" description="TRAP C4-dicarboxylate transport system permease DctM subunit" evidence="3">
    <location>
        <begin position="131"/>
        <end position="557"/>
    </location>
</feature>
<feature type="transmembrane region" description="Helical" evidence="2">
    <location>
        <begin position="412"/>
        <end position="432"/>
    </location>
</feature>
<keyword evidence="5" id="KW-1185">Reference proteome</keyword>
<feature type="transmembrane region" description="Helical" evidence="2">
    <location>
        <begin position="12"/>
        <end position="33"/>
    </location>
</feature>
<feature type="transmembrane region" description="Helical" evidence="2">
    <location>
        <begin position="350"/>
        <end position="370"/>
    </location>
</feature>
<dbReference type="InterPro" id="IPR011853">
    <property type="entry name" value="TRAP_DctM-Dct_fused"/>
</dbReference>
<gene>
    <name evidence="4" type="ORF">SAMN05443432_106190</name>
</gene>
<feature type="transmembrane region" description="Helical" evidence="2">
    <location>
        <begin position="566"/>
        <end position="588"/>
    </location>
</feature>
<sequence>MAWKTLRKATDIPFLLIGLLMTIYIGFAAFGFTSNSSEHYSNFILGIVMMTGLLAVRNLCDEKLGIADPETEMIRPIRPFFWPRMVFAVVGLVMATIAMGYVRLNAQQLEVSQPFFNETDMIFGWMMTISILMLTFIHWGWLLTTVVSIAIAYFFLGYKIENPLFVTPQYSPEFVMNYIGLGTNQGFYYLAQVAADAIYFLIIYAAILLGVGMLDMVLEVGKSTGRRLPGGAAGPALIGSGIVSSIMGQAVSNVVLTGRLTIPMMKRYGYSGQMAGAIEATASTAGQIMPPILGLAAFIIASFLNLPYIDVALSAMIPGLLYLVGVGIAIVIYARRHELPRLTEKVDREMIIRLLPTFVISFGVVLWLLLGYRSPAIAGLWGIIIALGLAMFQGKYRPKWARLYSAMEEGFYLVAILSLLLIAVGPLGQVMLTTNLSGRLGAVLVQYLPDSQLLLLLGAMCVSLVLGMGLPTPVAYLIVALALVPFMQQIGVPPLQAHFFVFYFAVFSTLTPPIAVSVLAAAKLADASFLKTAGESMKIALTTFIIPFAFVFSPELMSFPNLTWAVVPPLLEVLLIQLTVSIACYGHVFRNLSGWERWTIGLAAFAGFLGMTDQGNIFFLAQAALFVPICAYAFVTRQKKVPEAAA</sequence>
<dbReference type="GO" id="GO:0022857">
    <property type="term" value="F:transmembrane transporter activity"/>
    <property type="evidence" value="ECO:0007669"/>
    <property type="project" value="UniProtKB-UniRule"/>
</dbReference>
<organism evidence="4 5">
    <name type="scientific">Roseovarius litoreus</name>
    <dbReference type="NCBI Taxonomy" id="1155722"/>
    <lineage>
        <taxon>Bacteria</taxon>
        <taxon>Pseudomonadati</taxon>
        <taxon>Pseudomonadota</taxon>
        <taxon>Alphaproteobacteria</taxon>
        <taxon>Rhodobacterales</taxon>
        <taxon>Roseobacteraceae</taxon>
        <taxon>Roseovarius</taxon>
    </lineage>
</organism>
<reference evidence="4 5" key="1">
    <citation type="submission" date="2016-11" db="EMBL/GenBank/DDBJ databases">
        <authorList>
            <person name="Varghese N."/>
            <person name="Submissions S."/>
        </authorList>
    </citation>
    <scope>NUCLEOTIDE SEQUENCE [LARGE SCALE GENOMIC DNA]</scope>
    <source>
        <strain evidence="4 5">DSM 28249</strain>
    </source>
</reference>
<feature type="transmembrane region" description="Helical" evidence="2">
    <location>
        <begin position="197"/>
        <end position="218"/>
    </location>
</feature>
<dbReference type="GO" id="GO:0005886">
    <property type="term" value="C:plasma membrane"/>
    <property type="evidence" value="ECO:0007669"/>
    <property type="project" value="UniProtKB-SubCell"/>
</dbReference>
<protein>
    <submittedName>
        <fullName evidence="4">TRAP transporter, 4TM/12TM fusion protein</fullName>
    </submittedName>
</protein>
<feature type="transmembrane region" description="Helical" evidence="2">
    <location>
        <begin position="537"/>
        <end position="554"/>
    </location>
</feature>
<dbReference type="InterPro" id="IPR010656">
    <property type="entry name" value="DctM"/>
</dbReference>
<feature type="transmembrane region" description="Helical" evidence="2">
    <location>
        <begin position="501"/>
        <end position="525"/>
    </location>
</feature>
<evidence type="ECO:0000313" key="5">
    <source>
        <dbReference type="Proteomes" id="UP000322545"/>
    </source>
</evidence>
<feature type="transmembrane region" description="Helical" evidence="2">
    <location>
        <begin position="617"/>
        <end position="635"/>
    </location>
</feature>
<feature type="transmembrane region" description="Helical" evidence="2">
    <location>
        <begin position="376"/>
        <end position="392"/>
    </location>
</feature>
<keyword evidence="1" id="KW-0997">Cell inner membrane</keyword>
<dbReference type="RefSeq" id="WP_149780002.1">
    <property type="nucleotide sequence ID" value="NZ_FRCB01000006.1"/>
</dbReference>
<evidence type="ECO:0000313" key="4">
    <source>
        <dbReference type="EMBL" id="SHM33363.1"/>
    </source>
</evidence>
<accession>A0A1M7HYE7</accession>
<dbReference type="PANTHER" id="PTHR43849:SF2">
    <property type="entry name" value="BLL3936 PROTEIN"/>
    <property type="match status" value="1"/>
</dbReference>
<dbReference type="EMBL" id="FRCB01000006">
    <property type="protein sequence ID" value="SHM33363.1"/>
    <property type="molecule type" value="Genomic_DNA"/>
</dbReference>